<keyword evidence="5 7" id="KW-1133">Transmembrane helix</keyword>
<evidence type="ECO:0000256" key="1">
    <source>
        <dbReference type="ARBA" id="ARBA00007150"/>
    </source>
</evidence>
<dbReference type="GO" id="GO:0005886">
    <property type="term" value="C:plasma membrane"/>
    <property type="evidence" value="ECO:0007669"/>
    <property type="project" value="UniProtKB-SubCell"/>
</dbReference>
<feature type="transmembrane region" description="Helical" evidence="7">
    <location>
        <begin position="44"/>
        <end position="67"/>
    </location>
</feature>
<keyword evidence="3 7" id="KW-0808">Transferase</keyword>
<accession>A0A267MGX3</accession>
<feature type="transmembrane region" description="Helical" evidence="7">
    <location>
        <begin position="218"/>
        <end position="236"/>
    </location>
</feature>
<proteinExistence type="inferred from homology"/>
<comment type="function">
    <text evidence="7">Catalyzes the transfer of the diacylglyceryl group from phosphatidylglycerol to the sulfhydryl group of the N-terminal cysteine of a prolipoprotein, the first step in the formation of mature lipoproteins.</text>
</comment>
<dbReference type="NCBIfam" id="TIGR00544">
    <property type="entry name" value="lgt"/>
    <property type="match status" value="1"/>
</dbReference>
<comment type="similarity">
    <text evidence="1 7">Belongs to the Lgt family.</text>
</comment>
<evidence type="ECO:0000256" key="3">
    <source>
        <dbReference type="ARBA" id="ARBA00022679"/>
    </source>
</evidence>
<dbReference type="InterPro" id="IPR001640">
    <property type="entry name" value="Lgt"/>
</dbReference>
<name>A0A267MGX3_9FIRM</name>
<comment type="pathway">
    <text evidence="7">Protein modification; lipoprotein biosynthesis (diacylglyceryl transfer).</text>
</comment>
<keyword evidence="8" id="KW-0449">Lipoprotein</keyword>
<feature type="transmembrane region" description="Helical" evidence="7">
    <location>
        <begin position="188"/>
        <end position="206"/>
    </location>
</feature>
<dbReference type="Proteomes" id="UP000216024">
    <property type="component" value="Unassembled WGS sequence"/>
</dbReference>
<evidence type="ECO:0000256" key="2">
    <source>
        <dbReference type="ARBA" id="ARBA00022475"/>
    </source>
</evidence>
<sequence>MDPVAFYAFGIGIRWYGILIASGILLGTLVAIKRAKRVGINEENILDMLLFAVPAAIVGARVYYVIFNWEYYAGDFYKIINVRQGGLAIHGGVIGGALVAYIFCKSKNISFPKMADICAPSLILGQAIGRWGNFVNQEAYGGPTDLPWGIVVDGVKVHPTFLYESLWNFMVFGVLLWYDKRKKFDGELFLFYLMLYSVARFFIEGLRTDSLMFAGMRVAQLISVGAILISLFLVYLGRKKKHNDKI</sequence>
<comment type="subcellular location">
    <subcellularLocation>
        <location evidence="7">Cell membrane</location>
        <topology evidence="7">Multi-pass membrane protein</topology>
    </subcellularLocation>
</comment>
<dbReference type="AlphaFoldDB" id="A0A267MGX3"/>
<keyword evidence="2 7" id="KW-1003">Cell membrane</keyword>
<dbReference type="RefSeq" id="WP_095134173.1">
    <property type="nucleotide sequence ID" value="NZ_NIBG01000011.1"/>
</dbReference>
<evidence type="ECO:0000313" key="8">
    <source>
        <dbReference type="EMBL" id="PAB58819.1"/>
    </source>
</evidence>
<feature type="transmembrane region" description="Helical" evidence="7">
    <location>
        <begin position="87"/>
        <end position="104"/>
    </location>
</feature>
<evidence type="ECO:0000256" key="4">
    <source>
        <dbReference type="ARBA" id="ARBA00022692"/>
    </source>
</evidence>
<dbReference type="GO" id="GO:0042158">
    <property type="term" value="P:lipoprotein biosynthetic process"/>
    <property type="evidence" value="ECO:0007669"/>
    <property type="project" value="UniProtKB-UniRule"/>
</dbReference>
<keyword evidence="4 7" id="KW-0812">Transmembrane</keyword>
<evidence type="ECO:0000256" key="7">
    <source>
        <dbReference type="HAMAP-Rule" id="MF_01147"/>
    </source>
</evidence>
<dbReference type="PANTHER" id="PTHR30589:SF0">
    <property type="entry name" value="PHOSPHATIDYLGLYCEROL--PROLIPOPROTEIN DIACYLGLYCERYL TRANSFERASE"/>
    <property type="match status" value="1"/>
</dbReference>
<dbReference type="GO" id="GO:0008961">
    <property type="term" value="F:phosphatidylglycerol-prolipoprotein diacylglyceryl transferase activity"/>
    <property type="evidence" value="ECO:0007669"/>
    <property type="project" value="UniProtKB-UniRule"/>
</dbReference>
<organism evidence="8 9">
    <name type="scientific">Anaeromicrobium sediminis</name>
    <dbReference type="NCBI Taxonomy" id="1478221"/>
    <lineage>
        <taxon>Bacteria</taxon>
        <taxon>Bacillati</taxon>
        <taxon>Bacillota</taxon>
        <taxon>Clostridia</taxon>
        <taxon>Peptostreptococcales</taxon>
        <taxon>Thermotaleaceae</taxon>
        <taxon>Anaeromicrobium</taxon>
    </lineage>
</organism>
<keyword evidence="6 7" id="KW-0472">Membrane</keyword>
<dbReference type="EC" id="2.5.1.145" evidence="7"/>
<evidence type="ECO:0000256" key="5">
    <source>
        <dbReference type="ARBA" id="ARBA00022989"/>
    </source>
</evidence>
<dbReference type="OrthoDB" id="871140at2"/>
<dbReference type="Pfam" id="PF01790">
    <property type="entry name" value="LGT"/>
    <property type="match status" value="1"/>
</dbReference>
<feature type="binding site" evidence="7">
    <location>
        <position position="130"/>
    </location>
    <ligand>
        <name>a 1,2-diacyl-sn-glycero-3-phospho-(1'-sn-glycerol)</name>
        <dbReference type="ChEBI" id="CHEBI:64716"/>
    </ligand>
</feature>
<feature type="transmembrane region" description="Helical" evidence="7">
    <location>
        <begin position="6"/>
        <end position="32"/>
    </location>
</feature>
<dbReference type="PANTHER" id="PTHR30589">
    <property type="entry name" value="PROLIPOPROTEIN DIACYLGLYCERYL TRANSFERASE"/>
    <property type="match status" value="1"/>
</dbReference>
<dbReference type="HAMAP" id="MF_01147">
    <property type="entry name" value="Lgt"/>
    <property type="match status" value="1"/>
</dbReference>
<evidence type="ECO:0000313" key="9">
    <source>
        <dbReference type="Proteomes" id="UP000216024"/>
    </source>
</evidence>
<comment type="catalytic activity">
    <reaction evidence="7">
        <text>L-cysteinyl-[prolipoprotein] + a 1,2-diacyl-sn-glycero-3-phospho-(1'-sn-glycerol) = an S-1,2-diacyl-sn-glyceryl-L-cysteinyl-[prolipoprotein] + sn-glycerol 1-phosphate + H(+)</text>
        <dbReference type="Rhea" id="RHEA:56712"/>
        <dbReference type="Rhea" id="RHEA-COMP:14679"/>
        <dbReference type="Rhea" id="RHEA-COMP:14680"/>
        <dbReference type="ChEBI" id="CHEBI:15378"/>
        <dbReference type="ChEBI" id="CHEBI:29950"/>
        <dbReference type="ChEBI" id="CHEBI:57685"/>
        <dbReference type="ChEBI" id="CHEBI:64716"/>
        <dbReference type="ChEBI" id="CHEBI:140658"/>
        <dbReference type="EC" id="2.5.1.145"/>
    </reaction>
</comment>
<gene>
    <name evidence="7" type="primary">lgt</name>
    <name evidence="8" type="ORF">CCE28_13055</name>
</gene>
<dbReference type="PROSITE" id="PS01311">
    <property type="entry name" value="LGT"/>
    <property type="match status" value="1"/>
</dbReference>
<keyword evidence="9" id="KW-1185">Reference proteome</keyword>
<evidence type="ECO:0000256" key="6">
    <source>
        <dbReference type="ARBA" id="ARBA00023136"/>
    </source>
</evidence>
<dbReference type="EMBL" id="NIBG01000011">
    <property type="protein sequence ID" value="PAB58819.1"/>
    <property type="molecule type" value="Genomic_DNA"/>
</dbReference>
<protein>
    <recommendedName>
        <fullName evidence="7">Phosphatidylglycerol--prolipoprotein diacylglyceryl transferase</fullName>
        <ecNumber evidence="7">2.5.1.145</ecNumber>
    </recommendedName>
</protein>
<reference evidence="8 9" key="1">
    <citation type="submission" date="2017-06" db="EMBL/GenBank/DDBJ databases">
        <title>Draft genome sequence of anaerobic fermentative bacterium Anaeromicrobium sediminis DY2726D isolated from West Pacific Ocean sediments.</title>
        <authorList>
            <person name="Zeng X."/>
        </authorList>
    </citation>
    <scope>NUCLEOTIDE SEQUENCE [LARGE SCALE GENOMIC DNA]</scope>
    <source>
        <strain evidence="8 9">DY2726D</strain>
    </source>
</reference>
<dbReference type="UniPathway" id="UPA00664"/>
<comment type="caution">
    <text evidence="8">The sequence shown here is derived from an EMBL/GenBank/DDBJ whole genome shotgun (WGS) entry which is preliminary data.</text>
</comment>